<dbReference type="InterPro" id="IPR018110">
    <property type="entry name" value="Mandel_Rmase/mucon_lact_enz_CS"/>
</dbReference>
<feature type="domain" description="Mandelate racemase/muconate lactonizing enzyme C-terminal" evidence="2">
    <location>
        <begin position="130"/>
        <end position="231"/>
    </location>
</feature>
<dbReference type="GO" id="GO:0009063">
    <property type="term" value="P:amino acid catabolic process"/>
    <property type="evidence" value="ECO:0007669"/>
    <property type="project" value="InterPro"/>
</dbReference>
<evidence type="ECO:0000313" key="4">
    <source>
        <dbReference type="Proteomes" id="UP000198953"/>
    </source>
</evidence>
<dbReference type="PROSITE" id="PS00908">
    <property type="entry name" value="MR_MLE_1"/>
    <property type="match status" value="1"/>
</dbReference>
<protein>
    <submittedName>
        <fullName evidence="3">Galactonate dehydratase</fullName>
    </submittedName>
</protein>
<evidence type="ECO:0000256" key="1">
    <source>
        <dbReference type="ARBA" id="ARBA00023239"/>
    </source>
</evidence>
<keyword evidence="4" id="KW-1185">Reference proteome</keyword>
<dbReference type="InterPro" id="IPR034593">
    <property type="entry name" value="DgoD-like"/>
</dbReference>
<proteinExistence type="predicted"/>
<dbReference type="PROSITE" id="PS00909">
    <property type="entry name" value="MR_MLE_2"/>
    <property type="match status" value="1"/>
</dbReference>
<dbReference type="InterPro" id="IPR029017">
    <property type="entry name" value="Enolase-like_N"/>
</dbReference>
<dbReference type="STRING" id="46177.SAMN05660976_05777"/>
<dbReference type="EMBL" id="FOBF01000016">
    <property type="protein sequence ID" value="SEM68192.1"/>
    <property type="molecule type" value="Genomic_DNA"/>
</dbReference>
<dbReference type="Gene3D" id="3.20.20.120">
    <property type="entry name" value="Enolase-like C-terminal domain"/>
    <property type="match status" value="1"/>
</dbReference>
<accession>A0A1H8ABD2</accession>
<dbReference type="SUPFAM" id="SSF54826">
    <property type="entry name" value="Enolase N-terminal domain-like"/>
    <property type="match status" value="1"/>
</dbReference>
<dbReference type="InterPro" id="IPR036849">
    <property type="entry name" value="Enolase-like_C_sf"/>
</dbReference>
<dbReference type="InterPro" id="IPR013342">
    <property type="entry name" value="Mandelate_racemase_C"/>
</dbReference>
<sequence>MKITSVETFVLSNRRLLVKISTSAGVAGWGEATLENWVRPVDATVRQMAGYLVGQDPRRITHHWQVLARGGFYRGGPVILSALAGIDQALWDIKGRSLNAPIHELLGGAVRDSVRIYAHSNSGGEHTGDPDRAAMLASHGYTMVKVAAAKKARFTETQRYVEEFVEDIRDLRSRVGGDVDIAIDLHGRFSTALARHVLPLLEPFHPAFVEEPLRPEHSDQLGRITATTSIPIATGERLYSREEFLRVLPHGIAIVQPDLSHAGGITECFRIATLAESHDAQIAPHCPLGPVALAACLQLDAAVPNFHTQETVIEVHDPGAGLGLELLRDPTVLRPVAGRIPVLTGPGLGIEIDEEAVREAVVAGPLSAGADTWLYEDDGSFAEW</sequence>
<gene>
    <name evidence="3" type="ORF">SAMN05660976_05777</name>
</gene>
<evidence type="ECO:0000313" key="3">
    <source>
        <dbReference type="EMBL" id="SEM68192.1"/>
    </source>
</evidence>
<dbReference type="Proteomes" id="UP000198953">
    <property type="component" value="Unassembled WGS sequence"/>
</dbReference>
<dbReference type="InterPro" id="IPR029065">
    <property type="entry name" value="Enolase_C-like"/>
</dbReference>
<dbReference type="PANTHER" id="PTHR48080:SF2">
    <property type="entry name" value="D-GALACTONATE DEHYDRATASE"/>
    <property type="match status" value="1"/>
</dbReference>
<reference evidence="3 4" key="1">
    <citation type="submission" date="2016-10" db="EMBL/GenBank/DDBJ databases">
        <authorList>
            <person name="de Groot N.N."/>
        </authorList>
    </citation>
    <scope>NUCLEOTIDE SEQUENCE [LARGE SCALE GENOMIC DNA]</scope>
    <source>
        <strain evidence="3 4">DSM 43357</strain>
    </source>
</reference>
<dbReference type="Pfam" id="PF13378">
    <property type="entry name" value="MR_MLE_C"/>
    <property type="match status" value="1"/>
</dbReference>
<dbReference type="SMART" id="SM00922">
    <property type="entry name" value="MR_MLE"/>
    <property type="match status" value="1"/>
</dbReference>
<keyword evidence="1" id="KW-0456">Lyase</keyword>
<dbReference type="RefSeq" id="WP_055509728.1">
    <property type="nucleotide sequence ID" value="NZ_BBZG01000007.1"/>
</dbReference>
<name>A0A1H8ABD2_9ACTN</name>
<evidence type="ECO:0000259" key="2">
    <source>
        <dbReference type="SMART" id="SM00922"/>
    </source>
</evidence>
<dbReference type="Pfam" id="PF02746">
    <property type="entry name" value="MR_MLE_N"/>
    <property type="match status" value="1"/>
</dbReference>
<dbReference type="PANTHER" id="PTHR48080">
    <property type="entry name" value="D-GALACTONATE DEHYDRATASE-RELATED"/>
    <property type="match status" value="1"/>
</dbReference>
<dbReference type="SFLD" id="SFLDG00179">
    <property type="entry name" value="mandelate_racemase"/>
    <property type="match status" value="1"/>
</dbReference>
<dbReference type="AlphaFoldDB" id="A0A1H8ABD2"/>
<dbReference type="Gene3D" id="3.30.390.10">
    <property type="entry name" value="Enolase-like, N-terminal domain"/>
    <property type="match status" value="1"/>
</dbReference>
<dbReference type="InterPro" id="IPR013341">
    <property type="entry name" value="Mandelate_racemase_N_dom"/>
</dbReference>
<organism evidence="3 4">
    <name type="scientific">Nonomuraea pusilla</name>
    <dbReference type="NCBI Taxonomy" id="46177"/>
    <lineage>
        <taxon>Bacteria</taxon>
        <taxon>Bacillati</taxon>
        <taxon>Actinomycetota</taxon>
        <taxon>Actinomycetes</taxon>
        <taxon>Streptosporangiales</taxon>
        <taxon>Streptosporangiaceae</taxon>
        <taxon>Nonomuraea</taxon>
    </lineage>
</organism>
<dbReference type="NCBIfam" id="NF010624">
    <property type="entry name" value="PRK14017.1"/>
    <property type="match status" value="1"/>
</dbReference>
<dbReference type="SFLD" id="SFLDS00001">
    <property type="entry name" value="Enolase"/>
    <property type="match status" value="1"/>
</dbReference>
<dbReference type="GO" id="GO:0016829">
    <property type="term" value="F:lyase activity"/>
    <property type="evidence" value="ECO:0007669"/>
    <property type="project" value="UniProtKB-KW"/>
</dbReference>
<dbReference type="SUPFAM" id="SSF51604">
    <property type="entry name" value="Enolase C-terminal domain-like"/>
    <property type="match status" value="1"/>
</dbReference>
<dbReference type="OrthoDB" id="9796450at2"/>